<comment type="catalytic activity">
    <reaction evidence="14">
        <text>ethanolamine + ATP = phosphoethanolamine + ADP + H(+)</text>
        <dbReference type="Rhea" id="RHEA:13069"/>
        <dbReference type="ChEBI" id="CHEBI:15378"/>
        <dbReference type="ChEBI" id="CHEBI:30616"/>
        <dbReference type="ChEBI" id="CHEBI:57603"/>
        <dbReference type="ChEBI" id="CHEBI:58190"/>
        <dbReference type="ChEBI" id="CHEBI:456216"/>
        <dbReference type="EC" id="2.7.1.82"/>
    </reaction>
    <physiologicalReaction direction="left-to-right" evidence="14">
        <dbReference type="Rhea" id="RHEA:13070"/>
    </physiologicalReaction>
</comment>
<evidence type="ECO:0000256" key="13">
    <source>
        <dbReference type="ARBA" id="ARBA00038874"/>
    </source>
</evidence>
<evidence type="ECO:0000256" key="10">
    <source>
        <dbReference type="ARBA" id="ARBA00023264"/>
    </source>
</evidence>
<evidence type="ECO:0000256" key="16">
    <source>
        <dbReference type="ARBA" id="ARBA00066350"/>
    </source>
</evidence>
<evidence type="ECO:0000256" key="6">
    <source>
        <dbReference type="ARBA" id="ARBA00022840"/>
    </source>
</evidence>
<evidence type="ECO:0000256" key="2">
    <source>
        <dbReference type="ARBA" id="ARBA00022516"/>
    </source>
</evidence>
<dbReference type="GO" id="GO:0006646">
    <property type="term" value="P:phosphatidylethanolamine biosynthetic process"/>
    <property type="evidence" value="ECO:0007669"/>
    <property type="project" value="TreeGrafter"/>
</dbReference>
<evidence type="ECO:0000256" key="15">
    <source>
        <dbReference type="ARBA" id="ARBA00052454"/>
    </source>
</evidence>
<accession>A0A3P8V2E6</accession>
<protein>
    <recommendedName>
        <fullName evidence="17">Ethanolamine kinase</fullName>
        <ecNumber evidence="16">2.7.1.32</ecNumber>
        <ecNumber evidence="13">2.7.1.82</ecNumber>
    </recommendedName>
</protein>
<dbReference type="GeneID" id="103380131"/>
<dbReference type="OrthoDB" id="3649325at2759"/>
<dbReference type="GO" id="GO:0004103">
    <property type="term" value="F:choline kinase activity"/>
    <property type="evidence" value="ECO:0007669"/>
    <property type="project" value="UniProtKB-EC"/>
</dbReference>
<sequence length="524" mass="59874">MKVAVECGSQLWLDIEYVSQAQPKSTDVSILPGCGVKATSINLCFDRLPPMRLRPLAYGRLFRLSNITSALCDSATQCRRARPTFSSGSTVLFSSKFTMHSSKNAASHVDVCSSSTRQLGTELLSNIPTITAGDNGSPIEKRRLETPSPQFEANCDDDSEAESFADGRREEVDRDTRDRAFAWCKEFLSGSWKSIQEEDFQISIVSGGLSNLLYLCTLPEHVPTVGVEPRQVLLRVYGAILQGVDSLVLESVMFAILAERTLGPKLYGIFPEGRLEQYLPNTRMRTEQLSDPAISAELATKLARFHEMLMPFNKEPKWLFGTIDRYMDQVMKLNFVREAHMKKYKKLMKLNLPAELESLRELLAATPSPVVFCHNDVQEGNILILDGRDSSSGDRLMLIDFEYSSYNYRGFDFGNHFCEWMYDYTYDQWPFYKSTQENYPTREQQLIFIRNYLAEQRKSSDISGDQTQIEEDMLIEANRYALASHFLWGLWSIIQARISTIEFGYMDYAQCRFDAYFKQKKLCS</sequence>
<dbReference type="GO" id="GO:0005737">
    <property type="term" value="C:cytoplasm"/>
    <property type="evidence" value="ECO:0007669"/>
    <property type="project" value="TreeGrafter"/>
</dbReference>
<evidence type="ECO:0000256" key="1">
    <source>
        <dbReference type="ARBA" id="ARBA00005189"/>
    </source>
</evidence>
<dbReference type="InterPro" id="IPR011009">
    <property type="entry name" value="Kinase-like_dom_sf"/>
</dbReference>
<evidence type="ECO:0000256" key="17">
    <source>
        <dbReference type="ARBA" id="ARBA00081737"/>
    </source>
</evidence>
<dbReference type="STRING" id="244447.ENSCSEP00000008737"/>
<dbReference type="Gene3D" id="3.30.200.20">
    <property type="entry name" value="Phosphorylase Kinase, domain 1"/>
    <property type="match status" value="1"/>
</dbReference>
<dbReference type="SUPFAM" id="SSF56112">
    <property type="entry name" value="Protein kinase-like (PK-like)"/>
    <property type="match status" value="1"/>
</dbReference>
<evidence type="ECO:0000313" key="19">
    <source>
        <dbReference type="Ensembl" id="ENSCSEP00000008737.1"/>
    </source>
</evidence>
<dbReference type="EC" id="2.7.1.32" evidence="16"/>
<keyword evidence="20" id="KW-1185">Reference proteome</keyword>
<comment type="pathway">
    <text evidence="1">Lipid metabolism.</text>
</comment>
<comment type="pathway">
    <text evidence="11">Phospholipid metabolism; phosphatidylethanolamine biosynthesis; phosphatidylethanolamine from ethanolamine: step 1/3.</text>
</comment>
<dbReference type="OMA" id="IETSIDY"/>
<dbReference type="EC" id="2.7.1.82" evidence="13"/>
<evidence type="ECO:0000256" key="4">
    <source>
        <dbReference type="ARBA" id="ARBA00022741"/>
    </source>
</evidence>
<evidence type="ECO:0000256" key="5">
    <source>
        <dbReference type="ARBA" id="ARBA00022777"/>
    </source>
</evidence>
<dbReference type="Gene3D" id="3.90.1200.10">
    <property type="match status" value="1"/>
</dbReference>
<dbReference type="Pfam" id="PF01633">
    <property type="entry name" value="Choline_kinase"/>
    <property type="match status" value="1"/>
</dbReference>
<keyword evidence="5" id="KW-0418">Kinase</keyword>
<keyword evidence="4" id="KW-0547">Nucleotide-binding</keyword>
<dbReference type="CDD" id="cd05156">
    <property type="entry name" value="ChoK_euk"/>
    <property type="match status" value="1"/>
</dbReference>
<organism evidence="19 20">
    <name type="scientific">Cynoglossus semilaevis</name>
    <name type="common">Tongue sole</name>
    <dbReference type="NCBI Taxonomy" id="244447"/>
    <lineage>
        <taxon>Eukaryota</taxon>
        <taxon>Metazoa</taxon>
        <taxon>Chordata</taxon>
        <taxon>Craniata</taxon>
        <taxon>Vertebrata</taxon>
        <taxon>Euteleostomi</taxon>
        <taxon>Actinopterygii</taxon>
        <taxon>Neopterygii</taxon>
        <taxon>Teleostei</taxon>
        <taxon>Neoteleostei</taxon>
        <taxon>Acanthomorphata</taxon>
        <taxon>Carangaria</taxon>
        <taxon>Pleuronectiformes</taxon>
        <taxon>Pleuronectoidei</taxon>
        <taxon>Cynoglossidae</taxon>
        <taxon>Cynoglossinae</taxon>
        <taxon>Cynoglossus</taxon>
    </lineage>
</organism>
<name>A0A3P8V2E6_CYNSE</name>
<dbReference type="GO" id="GO:0005524">
    <property type="term" value="F:ATP binding"/>
    <property type="evidence" value="ECO:0007669"/>
    <property type="project" value="UniProtKB-KW"/>
</dbReference>
<evidence type="ECO:0000256" key="3">
    <source>
        <dbReference type="ARBA" id="ARBA00022679"/>
    </source>
</evidence>
<dbReference type="AlphaFoldDB" id="A0A3P8V2E6"/>
<evidence type="ECO:0000256" key="12">
    <source>
        <dbReference type="ARBA" id="ARBA00038211"/>
    </source>
</evidence>
<keyword evidence="8" id="KW-0443">Lipid metabolism</keyword>
<evidence type="ECO:0000256" key="9">
    <source>
        <dbReference type="ARBA" id="ARBA00023209"/>
    </source>
</evidence>
<dbReference type="FunCoup" id="A0A3P8V2E6">
    <property type="interactions" value="199"/>
</dbReference>
<dbReference type="InParanoid" id="A0A3P8V2E6"/>
<keyword evidence="2" id="KW-0444">Lipid biosynthesis</keyword>
<feature type="region of interest" description="Disordered" evidence="18">
    <location>
        <begin position="149"/>
        <end position="170"/>
    </location>
</feature>
<dbReference type="PANTHER" id="PTHR22603">
    <property type="entry name" value="CHOLINE/ETHANOALAMINE KINASE"/>
    <property type="match status" value="1"/>
</dbReference>
<evidence type="ECO:0000256" key="11">
    <source>
        <dbReference type="ARBA" id="ARBA00037883"/>
    </source>
</evidence>
<keyword evidence="10" id="KW-1208">Phospholipid metabolism</keyword>
<dbReference type="CTD" id="1120"/>
<keyword evidence="3" id="KW-0808">Transferase</keyword>
<dbReference type="Ensembl" id="ENSCSET00000008829.1">
    <property type="protein sequence ID" value="ENSCSEP00000008737.1"/>
    <property type="gene ID" value="ENSCSEG00000005587.1"/>
</dbReference>
<dbReference type="FunFam" id="3.90.1200.10:FF:000005">
    <property type="entry name" value="Choline kinase alpha"/>
    <property type="match status" value="1"/>
</dbReference>
<proteinExistence type="inferred from homology"/>
<comment type="similarity">
    <text evidence="12">Belongs to the choline/ethanolamine kinase family.</text>
</comment>
<keyword evidence="9" id="KW-0594">Phospholipid biosynthesis</keyword>
<dbReference type="PANTHER" id="PTHR22603:SF101">
    <property type="entry name" value="CHOLINE KINASE BETA"/>
    <property type="match status" value="1"/>
</dbReference>
<evidence type="ECO:0000313" key="20">
    <source>
        <dbReference type="Proteomes" id="UP000265120"/>
    </source>
</evidence>
<reference evidence="19" key="2">
    <citation type="submission" date="2025-08" db="UniProtKB">
        <authorList>
            <consortium name="Ensembl"/>
        </authorList>
    </citation>
    <scope>IDENTIFICATION</scope>
</reference>
<dbReference type="GO" id="GO:0004305">
    <property type="term" value="F:ethanolamine kinase activity"/>
    <property type="evidence" value="ECO:0007669"/>
    <property type="project" value="UniProtKB-EC"/>
</dbReference>
<dbReference type="GeneTree" id="ENSGT00950000182939"/>
<evidence type="ECO:0000256" key="7">
    <source>
        <dbReference type="ARBA" id="ARBA00022990"/>
    </source>
</evidence>
<reference evidence="19" key="3">
    <citation type="submission" date="2025-09" db="UniProtKB">
        <authorList>
            <consortium name="Ensembl"/>
        </authorList>
    </citation>
    <scope>IDENTIFICATION</scope>
</reference>
<feature type="compositionally biased region" description="Acidic residues" evidence="18">
    <location>
        <begin position="154"/>
        <end position="163"/>
    </location>
</feature>
<evidence type="ECO:0000256" key="14">
    <source>
        <dbReference type="ARBA" id="ARBA00050770"/>
    </source>
</evidence>
<keyword evidence="7" id="KW-0007">Acetylation</keyword>
<dbReference type="RefSeq" id="XP_008310174.2">
    <property type="nucleotide sequence ID" value="XM_008311952.3"/>
</dbReference>
<dbReference type="KEGG" id="csem:103380131"/>
<reference evidence="19 20" key="1">
    <citation type="journal article" date="2014" name="Nat. Genet.">
        <title>Whole-genome sequence of a flatfish provides insights into ZW sex chromosome evolution and adaptation to a benthic lifestyle.</title>
        <authorList>
            <person name="Chen S."/>
            <person name="Zhang G."/>
            <person name="Shao C."/>
            <person name="Huang Q."/>
            <person name="Liu G."/>
            <person name="Zhang P."/>
            <person name="Song W."/>
            <person name="An N."/>
            <person name="Chalopin D."/>
            <person name="Volff J.N."/>
            <person name="Hong Y."/>
            <person name="Li Q."/>
            <person name="Sha Z."/>
            <person name="Zhou H."/>
            <person name="Xie M."/>
            <person name="Yu Q."/>
            <person name="Liu Y."/>
            <person name="Xiang H."/>
            <person name="Wang N."/>
            <person name="Wu K."/>
            <person name="Yang C."/>
            <person name="Zhou Q."/>
            <person name="Liao X."/>
            <person name="Yang L."/>
            <person name="Hu Q."/>
            <person name="Zhang J."/>
            <person name="Meng L."/>
            <person name="Jin L."/>
            <person name="Tian Y."/>
            <person name="Lian J."/>
            <person name="Yang J."/>
            <person name="Miao G."/>
            <person name="Liu S."/>
            <person name="Liang Z."/>
            <person name="Yan F."/>
            <person name="Li Y."/>
            <person name="Sun B."/>
            <person name="Zhang H."/>
            <person name="Zhang J."/>
            <person name="Zhu Y."/>
            <person name="Du M."/>
            <person name="Zhao Y."/>
            <person name="Schartl M."/>
            <person name="Tang Q."/>
            <person name="Wang J."/>
        </authorList>
    </citation>
    <scope>NUCLEOTIDE SEQUENCE</scope>
</reference>
<evidence type="ECO:0000256" key="8">
    <source>
        <dbReference type="ARBA" id="ARBA00023098"/>
    </source>
</evidence>
<comment type="catalytic activity">
    <reaction evidence="15">
        <text>choline + ATP = phosphocholine + ADP + H(+)</text>
        <dbReference type="Rhea" id="RHEA:12837"/>
        <dbReference type="ChEBI" id="CHEBI:15354"/>
        <dbReference type="ChEBI" id="CHEBI:15378"/>
        <dbReference type="ChEBI" id="CHEBI:30616"/>
        <dbReference type="ChEBI" id="CHEBI:295975"/>
        <dbReference type="ChEBI" id="CHEBI:456216"/>
        <dbReference type="EC" id="2.7.1.32"/>
    </reaction>
    <physiologicalReaction direction="left-to-right" evidence="15">
        <dbReference type="Rhea" id="RHEA:12838"/>
    </physiologicalReaction>
</comment>
<evidence type="ECO:0000256" key="18">
    <source>
        <dbReference type="SAM" id="MobiDB-lite"/>
    </source>
</evidence>
<dbReference type="Proteomes" id="UP000265120">
    <property type="component" value="Chromosome 6"/>
</dbReference>
<keyword evidence="6" id="KW-0067">ATP-binding</keyword>